<evidence type="ECO:0000256" key="2">
    <source>
        <dbReference type="ARBA" id="ARBA00005179"/>
    </source>
</evidence>
<feature type="domain" description="FAD-binding" evidence="6">
    <location>
        <begin position="8"/>
        <end position="349"/>
    </location>
</feature>
<comment type="pathway">
    <text evidence="2">Secondary metabolite biosynthesis.</text>
</comment>
<dbReference type="Gene3D" id="3.30.70.2450">
    <property type="match status" value="1"/>
</dbReference>
<dbReference type="InterPro" id="IPR002938">
    <property type="entry name" value="FAD-bd"/>
</dbReference>
<dbReference type="OrthoDB" id="10016252at2759"/>
<evidence type="ECO:0000256" key="1">
    <source>
        <dbReference type="ARBA" id="ARBA00001974"/>
    </source>
</evidence>
<dbReference type="InterPro" id="IPR036188">
    <property type="entry name" value="FAD/NAD-bd_sf"/>
</dbReference>
<dbReference type="OMA" id="RECPWIS"/>
<dbReference type="PANTHER" id="PTHR43004">
    <property type="entry name" value="TRK SYSTEM POTASSIUM UPTAKE PROTEIN"/>
    <property type="match status" value="1"/>
</dbReference>
<organism evidence="7">
    <name type="scientific">Rosellinia necatrix</name>
    <name type="common">White root-rot fungus</name>
    <dbReference type="NCBI Taxonomy" id="77044"/>
    <lineage>
        <taxon>Eukaryota</taxon>
        <taxon>Fungi</taxon>
        <taxon>Dikarya</taxon>
        <taxon>Ascomycota</taxon>
        <taxon>Pezizomycotina</taxon>
        <taxon>Sordariomycetes</taxon>
        <taxon>Xylariomycetidae</taxon>
        <taxon>Xylariales</taxon>
        <taxon>Xylariaceae</taxon>
        <taxon>Rosellinia</taxon>
    </lineage>
</organism>
<comment type="cofactor">
    <cofactor evidence="1">
        <name>FAD</name>
        <dbReference type="ChEBI" id="CHEBI:57692"/>
    </cofactor>
</comment>
<keyword evidence="3" id="KW-0285">Flavoprotein</keyword>
<evidence type="ECO:0000259" key="6">
    <source>
        <dbReference type="Pfam" id="PF01494"/>
    </source>
</evidence>
<dbReference type="EMBL" id="DF977472">
    <property type="protein sequence ID" value="GAP87312.1"/>
    <property type="molecule type" value="Genomic_DNA"/>
</dbReference>
<dbReference type="Gene3D" id="3.50.50.60">
    <property type="entry name" value="FAD/NAD(P)-binding domain"/>
    <property type="match status" value="1"/>
</dbReference>
<dbReference type="STRING" id="77044.A0A1W2TGS7"/>
<accession>A0A1W2TGS7</accession>
<keyword evidence="5" id="KW-0560">Oxidoreductase</keyword>
<keyword evidence="8" id="KW-1185">Reference proteome</keyword>
<sequence length="586" mass="64564">MLNTIPDLDVLVVGAGPSGTMLALELAEQGIKFRIIDKAPERCNTSRALIIQPRSFEVMNRHGDAHKLYEKGTLTSGPLAWLNNKPALDVDIRTVANYRDSEFSLPCLLSQADTESYLDECLKEKYGRSVERGTEATRIVQDEVGVSVTLHNRNKGIEEEIRAKYVVGADGAHSVVRKSSEVIKFEGGTYPQEFLMCDATIENLKLPTDRYHVILGTGLFALFPMVGGWARIMMSRERPWVPVPALDEISAAVARALPGGGAGRAVKALRAMPFRLHHYVASSYRDGRLFLVGDAAHIHSPVGGQGLNTAFQDALNLGWKLGHVLRGRVSPDLLDTFDAERRRVGLGLVATTDRVFRLVSMTNPLAVSLRNLILPWLAPFVLSRASLARIYGSLSQFGIHYREGPLVYHGRGGGGFAGPVRPGDRAPDGDMYSGGRMTRLHALLSRESYTVVLFSGTRRDGTEPAVLQRAADRCADRCADLNIVTVEQRRGGPRRYSHCLHSAYGFSAPGFVYVRPDAHVTAIGDLERLDEFLAWLVGADGEAAETGRARPESLLRGILSLTIIEFLDWAWCIYSLWCTLRFLANR</sequence>
<name>A0A1W2TGS7_ROSNE</name>
<evidence type="ECO:0000256" key="3">
    <source>
        <dbReference type="ARBA" id="ARBA00022630"/>
    </source>
</evidence>
<evidence type="ECO:0000256" key="5">
    <source>
        <dbReference type="ARBA" id="ARBA00023002"/>
    </source>
</evidence>
<dbReference type="PANTHER" id="PTHR43004:SF19">
    <property type="entry name" value="BINDING MONOOXYGENASE, PUTATIVE (JCVI)-RELATED"/>
    <property type="match status" value="1"/>
</dbReference>
<reference evidence="7" key="1">
    <citation type="submission" date="2016-03" db="EMBL/GenBank/DDBJ databases">
        <title>Draft genome sequence of Rosellinia necatrix.</title>
        <authorList>
            <person name="Kanematsu S."/>
        </authorList>
    </citation>
    <scope>NUCLEOTIDE SEQUENCE [LARGE SCALE GENOMIC DNA]</scope>
    <source>
        <strain evidence="7">W97</strain>
    </source>
</reference>
<dbReference type="Pfam" id="PF01494">
    <property type="entry name" value="FAD_binding_3"/>
    <property type="match status" value="1"/>
</dbReference>
<evidence type="ECO:0000313" key="7">
    <source>
        <dbReference type="EMBL" id="GAP87312.1"/>
    </source>
</evidence>
<keyword evidence="4" id="KW-0274">FAD</keyword>
<dbReference type="PRINTS" id="PR00420">
    <property type="entry name" value="RNGMNOXGNASE"/>
</dbReference>
<protein>
    <submittedName>
        <fullName evidence="7">Putative FAD binding domain-containing protein</fullName>
    </submittedName>
</protein>
<evidence type="ECO:0000313" key="8">
    <source>
        <dbReference type="Proteomes" id="UP000054516"/>
    </source>
</evidence>
<dbReference type="AlphaFoldDB" id="A0A1W2TGS7"/>
<evidence type="ECO:0000256" key="4">
    <source>
        <dbReference type="ARBA" id="ARBA00022827"/>
    </source>
</evidence>
<dbReference type="Proteomes" id="UP000054516">
    <property type="component" value="Unassembled WGS sequence"/>
</dbReference>
<dbReference type="SUPFAM" id="SSF51905">
    <property type="entry name" value="FAD/NAD(P)-binding domain"/>
    <property type="match status" value="1"/>
</dbReference>
<proteinExistence type="predicted"/>
<dbReference type="GO" id="GO:0071949">
    <property type="term" value="F:FAD binding"/>
    <property type="evidence" value="ECO:0007669"/>
    <property type="project" value="InterPro"/>
</dbReference>
<dbReference type="Gene3D" id="3.40.30.120">
    <property type="match status" value="1"/>
</dbReference>
<gene>
    <name evidence="7" type="ORF">SAMD00023353_2701020</name>
</gene>
<dbReference type="InterPro" id="IPR050641">
    <property type="entry name" value="RIFMO-like"/>
</dbReference>
<dbReference type="GO" id="GO:0016709">
    <property type="term" value="F:oxidoreductase activity, acting on paired donors, with incorporation or reduction of molecular oxygen, NAD(P)H as one donor, and incorporation of one atom of oxygen"/>
    <property type="evidence" value="ECO:0007669"/>
    <property type="project" value="UniProtKB-ARBA"/>
</dbReference>